<evidence type="ECO:0000313" key="9">
    <source>
        <dbReference type="EMBL" id="GAA0727127.1"/>
    </source>
</evidence>
<dbReference type="InterPro" id="IPR002656">
    <property type="entry name" value="Acyl_transf_3_dom"/>
</dbReference>
<evidence type="ECO:0000256" key="2">
    <source>
        <dbReference type="ARBA" id="ARBA00007400"/>
    </source>
</evidence>
<dbReference type="GO" id="GO:0016746">
    <property type="term" value="F:acyltransferase activity"/>
    <property type="evidence" value="ECO:0007669"/>
    <property type="project" value="UniProtKB-KW"/>
</dbReference>
<feature type="transmembrane region" description="Helical" evidence="7">
    <location>
        <begin position="311"/>
        <end position="330"/>
    </location>
</feature>
<keyword evidence="6 7" id="KW-0472">Membrane</keyword>
<feature type="transmembrane region" description="Helical" evidence="7">
    <location>
        <begin position="52"/>
        <end position="70"/>
    </location>
</feature>
<sequence>MAKYNFTEIDMGKAYATFAVVMIHISAFVIGAATKGSQSYKVAIILNQLSRFSVPLFIIFSGLGLGLSYKKDKNLLRFYKKRLLKVIPPYILWGIIYLTIINKNFNYNSWLELFLKGDKIFYHLYFLPLIIELYLFFPVLYIVSKKIWGVILALILSGGVITSAHYFNIPNLSLDFYSKRNPIFWLFYFCLGIYLSENIKKYREKFKCHKALISCILLICLSGILIETFISIKVGKSLDYATTFIRPSIIIYSIIFTIYILSRDFSQGRLFKFLKNISINSFAIYFAHPLIIYYYIKIFKGYKISIGSLEFLISSFIISIIIPLIISMIFNKIKRKIKL</sequence>
<comment type="caution">
    <text evidence="9">The sequence shown here is derived from an EMBL/GenBank/DDBJ whole genome shotgun (WGS) entry which is preliminary data.</text>
</comment>
<feature type="transmembrane region" description="Helical" evidence="7">
    <location>
        <begin position="147"/>
        <end position="167"/>
    </location>
</feature>
<reference evidence="10" key="1">
    <citation type="journal article" date="2019" name="Int. J. Syst. Evol. Microbiol.">
        <title>The Global Catalogue of Microorganisms (GCM) 10K type strain sequencing project: providing services to taxonomists for standard genome sequencing and annotation.</title>
        <authorList>
            <consortium name="The Broad Institute Genomics Platform"/>
            <consortium name="The Broad Institute Genome Sequencing Center for Infectious Disease"/>
            <person name="Wu L."/>
            <person name="Ma J."/>
        </authorList>
    </citation>
    <scope>NUCLEOTIDE SEQUENCE [LARGE SCALE GENOMIC DNA]</scope>
    <source>
        <strain evidence="10">JCM 1405</strain>
    </source>
</reference>
<organism evidence="9 10">
    <name type="scientific">Clostridium malenominatum</name>
    <dbReference type="NCBI Taxonomy" id="1539"/>
    <lineage>
        <taxon>Bacteria</taxon>
        <taxon>Bacillati</taxon>
        <taxon>Bacillota</taxon>
        <taxon>Clostridia</taxon>
        <taxon>Eubacteriales</taxon>
        <taxon>Clostridiaceae</taxon>
        <taxon>Clostridium</taxon>
    </lineage>
</organism>
<evidence type="ECO:0000259" key="8">
    <source>
        <dbReference type="Pfam" id="PF01757"/>
    </source>
</evidence>
<dbReference type="Proteomes" id="UP001500339">
    <property type="component" value="Unassembled WGS sequence"/>
</dbReference>
<dbReference type="RefSeq" id="WP_343770069.1">
    <property type="nucleotide sequence ID" value="NZ_BAAACF010000003.1"/>
</dbReference>
<keyword evidence="9" id="KW-0012">Acyltransferase</keyword>
<evidence type="ECO:0000313" key="10">
    <source>
        <dbReference type="Proteomes" id="UP001500339"/>
    </source>
</evidence>
<feature type="transmembrane region" description="Helical" evidence="7">
    <location>
        <begin position="182"/>
        <end position="199"/>
    </location>
</feature>
<evidence type="ECO:0000256" key="3">
    <source>
        <dbReference type="ARBA" id="ARBA00022475"/>
    </source>
</evidence>
<feature type="transmembrane region" description="Helical" evidence="7">
    <location>
        <begin position="12"/>
        <end position="32"/>
    </location>
</feature>
<keyword evidence="3" id="KW-1003">Cell membrane</keyword>
<keyword evidence="9" id="KW-0808">Transferase</keyword>
<evidence type="ECO:0000256" key="1">
    <source>
        <dbReference type="ARBA" id="ARBA00004651"/>
    </source>
</evidence>
<keyword evidence="4 7" id="KW-0812">Transmembrane</keyword>
<protein>
    <submittedName>
        <fullName evidence="9">Acyltransferase</fullName>
    </submittedName>
</protein>
<evidence type="ECO:0000256" key="6">
    <source>
        <dbReference type="ARBA" id="ARBA00023136"/>
    </source>
</evidence>
<dbReference type="PANTHER" id="PTHR40074">
    <property type="entry name" value="O-ACETYLTRANSFERASE WECH"/>
    <property type="match status" value="1"/>
</dbReference>
<dbReference type="Pfam" id="PF01757">
    <property type="entry name" value="Acyl_transf_3"/>
    <property type="match status" value="1"/>
</dbReference>
<feature type="domain" description="Acyltransferase 3" evidence="8">
    <location>
        <begin position="8"/>
        <end position="327"/>
    </location>
</feature>
<comment type="similarity">
    <text evidence="2">Belongs to the acyltransferase 3 family.</text>
</comment>
<dbReference type="PANTHER" id="PTHR40074:SF2">
    <property type="entry name" value="O-ACETYLTRANSFERASE WECH"/>
    <property type="match status" value="1"/>
</dbReference>
<accession>A0ABP3UAZ8</accession>
<comment type="subcellular location">
    <subcellularLocation>
        <location evidence="1">Cell membrane</location>
        <topology evidence="1">Multi-pass membrane protein</topology>
    </subcellularLocation>
</comment>
<proteinExistence type="inferred from homology"/>
<gene>
    <name evidence="9" type="ORF">GCM10008905_24380</name>
</gene>
<keyword evidence="5 7" id="KW-1133">Transmembrane helix</keyword>
<feature type="transmembrane region" description="Helical" evidence="7">
    <location>
        <begin position="244"/>
        <end position="261"/>
    </location>
</feature>
<dbReference type="EMBL" id="BAAACF010000003">
    <property type="protein sequence ID" value="GAA0727127.1"/>
    <property type="molecule type" value="Genomic_DNA"/>
</dbReference>
<evidence type="ECO:0000256" key="5">
    <source>
        <dbReference type="ARBA" id="ARBA00022989"/>
    </source>
</evidence>
<evidence type="ECO:0000256" key="4">
    <source>
        <dbReference type="ARBA" id="ARBA00022692"/>
    </source>
</evidence>
<feature type="transmembrane region" description="Helical" evidence="7">
    <location>
        <begin position="120"/>
        <end position="140"/>
    </location>
</feature>
<feature type="transmembrane region" description="Helical" evidence="7">
    <location>
        <begin position="273"/>
        <end position="296"/>
    </location>
</feature>
<feature type="transmembrane region" description="Helical" evidence="7">
    <location>
        <begin position="82"/>
        <end position="100"/>
    </location>
</feature>
<feature type="transmembrane region" description="Helical" evidence="7">
    <location>
        <begin position="211"/>
        <end position="232"/>
    </location>
</feature>
<keyword evidence="10" id="KW-1185">Reference proteome</keyword>
<name>A0ABP3UAZ8_9CLOT</name>
<evidence type="ECO:0000256" key="7">
    <source>
        <dbReference type="SAM" id="Phobius"/>
    </source>
</evidence>